<proteinExistence type="predicted"/>
<dbReference type="Proteomes" id="UP001732700">
    <property type="component" value="Chromosome 6D"/>
</dbReference>
<name>A0ACD5ZLJ8_AVESA</name>
<dbReference type="EnsemblPlants" id="AVESA.00010b.r2.6DG1167670.1">
    <property type="protein sequence ID" value="AVESA.00010b.r2.6DG1167670.1.CDS"/>
    <property type="gene ID" value="AVESA.00010b.r2.6DG1167670"/>
</dbReference>
<reference evidence="1" key="2">
    <citation type="submission" date="2025-09" db="UniProtKB">
        <authorList>
            <consortium name="EnsemblPlants"/>
        </authorList>
    </citation>
    <scope>IDENTIFICATION</scope>
</reference>
<accession>A0ACD5ZLJ8</accession>
<sequence length="833" mass="92039">MRRFMKRNYNGSDHFGAVINFEEQEVLSDGVESNPCHGKEEGTRFTNALPTSSLIIVAEAMSVDGGHEDAEQAETDTICSSVDDQLRNSLPPDPFKGSTDSRSSDFSGVRNLVRSTVVAPGYMSGEEDTRIIIELPSLMVRPLKTVRGTFQVTSKRINFIADEHISDSCMDDVASTSGQYDQQDKDRSWFISSVHQIYNRRIEPFTTLHIQLQGGKFGDDDHMFSDLIRTWNSVLEDVNDVKELVPEMFYLPEVFTNVNSVDFGTNQLIKKLGSVKLPPWAESPVDFIHKHRKALESDYVSSHLHEWVDLIFGYRQRGKEAVMANNVFPYTTYEGMVDIDKIADPVQRRIAQDEIVNFGQTPSQLLIVPHIRRRPLADMLQLQTIFRNPSGVRSYLLPNPDHSNVPASAMHVSNDCIVVVDANLPAAHVALHHWQPSTPDDIGTPFLFHQGRNAINSSGGAIRRIFKGPASAEDFLFPRAIAFAASAIQTSLTVVVTCDKEVITGGHADNSVKLISPDGARTIETATGHIAPVTCLALSPDNNYFVTGSRDTTVILWRIHRMSSSHWKNTPEPPPSTPRTPSSPVANSSRSRSSRIRTLKTSTKRRIEGPMHVLRGHLGEVTCCSVSSDLGLVVSSSHISGVLLHSLRTGRLVRKLDVGEAHLICLSCQGIILIWNELEKRLSTFTVNGISMVTSVLSPFSGRVSCIEVSQDGHFALIGTSLSSNCTCDDCTAIDEDEDYVIEKPGDDEDVAESKETRLSVHVPSIFFLDLYKLEVIHMVKLREGQDITAVALNADNTTLIASTADKQLIVFTNPSLNSKIADQMLHEGDGLL</sequence>
<protein>
    <submittedName>
        <fullName evidence="1">Uncharacterized protein</fullName>
    </submittedName>
</protein>
<evidence type="ECO:0000313" key="1">
    <source>
        <dbReference type="EnsemblPlants" id="AVESA.00010b.r2.6DG1167670.1.CDS"/>
    </source>
</evidence>
<reference evidence="1" key="1">
    <citation type="submission" date="2021-05" db="EMBL/GenBank/DDBJ databases">
        <authorList>
            <person name="Scholz U."/>
            <person name="Mascher M."/>
            <person name="Fiebig A."/>
        </authorList>
    </citation>
    <scope>NUCLEOTIDE SEQUENCE [LARGE SCALE GENOMIC DNA]</scope>
</reference>
<evidence type="ECO:0000313" key="2">
    <source>
        <dbReference type="Proteomes" id="UP001732700"/>
    </source>
</evidence>
<keyword evidence="2" id="KW-1185">Reference proteome</keyword>
<organism evidence="1 2">
    <name type="scientific">Avena sativa</name>
    <name type="common">Oat</name>
    <dbReference type="NCBI Taxonomy" id="4498"/>
    <lineage>
        <taxon>Eukaryota</taxon>
        <taxon>Viridiplantae</taxon>
        <taxon>Streptophyta</taxon>
        <taxon>Embryophyta</taxon>
        <taxon>Tracheophyta</taxon>
        <taxon>Spermatophyta</taxon>
        <taxon>Magnoliopsida</taxon>
        <taxon>Liliopsida</taxon>
        <taxon>Poales</taxon>
        <taxon>Poaceae</taxon>
        <taxon>BOP clade</taxon>
        <taxon>Pooideae</taxon>
        <taxon>Poodae</taxon>
        <taxon>Poeae</taxon>
        <taxon>Poeae Chloroplast Group 1 (Aveneae type)</taxon>
        <taxon>Aveninae</taxon>
        <taxon>Avena</taxon>
    </lineage>
</organism>